<dbReference type="AlphaFoldDB" id="A0A1I0SR62"/>
<dbReference type="Proteomes" id="UP001520140">
    <property type="component" value="Unassembled WGS sequence"/>
</dbReference>
<dbReference type="EMBL" id="JABUKG010000006">
    <property type="protein sequence ID" value="MBY6320767.1"/>
    <property type="molecule type" value="Genomic_DNA"/>
</dbReference>
<dbReference type="InterPro" id="IPR021385">
    <property type="entry name" value="DUF3017"/>
</dbReference>
<feature type="transmembrane region" description="Helical" evidence="1">
    <location>
        <begin position="32"/>
        <end position="50"/>
    </location>
</feature>
<dbReference type="EMBL" id="FOJN01000002">
    <property type="protein sequence ID" value="SFA41913.1"/>
    <property type="molecule type" value="Genomic_DNA"/>
</dbReference>
<gene>
    <name evidence="2" type="ORF">HQ605_08040</name>
    <name evidence="3" type="ORF">SAMN05444374_102152</name>
</gene>
<keyword evidence="1" id="KW-1133">Transmembrane helix</keyword>
<evidence type="ECO:0000313" key="5">
    <source>
        <dbReference type="Proteomes" id="UP001520140"/>
    </source>
</evidence>
<dbReference type="Pfam" id="PF11222">
    <property type="entry name" value="DUF3017"/>
    <property type="match status" value="1"/>
</dbReference>
<evidence type="ECO:0000313" key="2">
    <source>
        <dbReference type="EMBL" id="MBY6320767.1"/>
    </source>
</evidence>
<evidence type="ECO:0000313" key="3">
    <source>
        <dbReference type="EMBL" id="SFA41913.1"/>
    </source>
</evidence>
<reference evidence="2 5" key="2">
    <citation type="submission" date="2020-06" db="EMBL/GenBank/DDBJ databases">
        <title>Taxonomy, biology and ecology of Rhodococcus bacteria occurring in California pistachio and other woody hosts as revealed by genome sequence analyses.</title>
        <authorList>
            <person name="Gai Y."/>
            <person name="Riely B."/>
        </authorList>
    </citation>
    <scope>NUCLEOTIDE SEQUENCE [LARGE SCALE GENOMIC DNA]</scope>
    <source>
        <strain evidence="2 5">BP-284</strain>
    </source>
</reference>
<keyword evidence="5" id="KW-1185">Reference proteome</keyword>
<dbReference type="Proteomes" id="UP000182054">
    <property type="component" value="Unassembled WGS sequence"/>
</dbReference>
<reference evidence="3 4" key="1">
    <citation type="submission" date="2016-10" db="EMBL/GenBank/DDBJ databases">
        <authorList>
            <person name="de Groot N.N."/>
        </authorList>
    </citation>
    <scope>NUCLEOTIDE SEQUENCE [LARGE SCALE GENOMIC DNA]</scope>
    <source>
        <strain evidence="3 4">DSM 44908</strain>
    </source>
</reference>
<sequence>MTALRRQIPVLVVVGVIVAAVVLVLADRWRRGAFVFGIAVLVAAGLRLLLTEDRVGILAVRSRAFDTFSLALVGGAVVWLAVSIDPLGTD</sequence>
<dbReference type="GeneID" id="85484623"/>
<feature type="transmembrane region" description="Helical" evidence="1">
    <location>
        <begin position="62"/>
        <end position="82"/>
    </location>
</feature>
<keyword evidence="1" id="KW-0472">Membrane</keyword>
<accession>A0A1I0SR62</accession>
<proteinExistence type="predicted"/>
<protein>
    <submittedName>
        <fullName evidence="2">DUF3017 domain-containing protein</fullName>
    </submittedName>
</protein>
<feature type="transmembrane region" description="Helical" evidence="1">
    <location>
        <begin position="7"/>
        <end position="26"/>
    </location>
</feature>
<name>A0A1I0SR62_9NOCA</name>
<evidence type="ECO:0000313" key="4">
    <source>
        <dbReference type="Proteomes" id="UP000182054"/>
    </source>
</evidence>
<keyword evidence="1" id="KW-0812">Transmembrane</keyword>
<evidence type="ECO:0000256" key="1">
    <source>
        <dbReference type="SAM" id="Phobius"/>
    </source>
</evidence>
<dbReference type="RefSeq" id="WP_068102098.1">
    <property type="nucleotide sequence ID" value="NZ_CP135915.1"/>
</dbReference>
<organism evidence="3 4">
    <name type="scientific">Rhodococcoides kroppenstedtii</name>
    <dbReference type="NCBI Taxonomy" id="293050"/>
    <lineage>
        <taxon>Bacteria</taxon>
        <taxon>Bacillati</taxon>
        <taxon>Actinomycetota</taxon>
        <taxon>Actinomycetes</taxon>
        <taxon>Mycobacteriales</taxon>
        <taxon>Nocardiaceae</taxon>
        <taxon>Rhodococcoides</taxon>
    </lineage>
</organism>